<dbReference type="Pfam" id="PF12158">
    <property type="entry name" value="DUF3592"/>
    <property type="match status" value="1"/>
</dbReference>
<organism evidence="3">
    <name type="scientific">hydrothermal vent metagenome</name>
    <dbReference type="NCBI Taxonomy" id="652676"/>
    <lineage>
        <taxon>unclassified sequences</taxon>
        <taxon>metagenomes</taxon>
        <taxon>ecological metagenomes</taxon>
    </lineage>
</organism>
<dbReference type="AlphaFoldDB" id="A0A3B0YM27"/>
<accession>A0A3B0YM27</accession>
<keyword evidence="1" id="KW-1133">Transmembrane helix</keyword>
<name>A0A3B0YM27_9ZZZZ</name>
<feature type="domain" description="DUF3592" evidence="2">
    <location>
        <begin position="98"/>
        <end position="124"/>
    </location>
</feature>
<dbReference type="InterPro" id="IPR021994">
    <property type="entry name" value="DUF3592"/>
</dbReference>
<keyword evidence="1" id="KW-0812">Transmembrane</keyword>
<proteinExistence type="predicted"/>
<sequence length="125" mass="13539">MTETTKIESTSGTVIIILVVLAFVAYVLYNTYGVPVQKTEHEKRLLDTGVLAPARVVSILPGGGKTDGANIEARRKLEVRPEGKAAFTVDVTAFVLIRKLADFVPGAEITVRYDPQNPSDVVIVQ</sequence>
<reference evidence="3" key="1">
    <citation type="submission" date="2018-06" db="EMBL/GenBank/DDBJ databases">
        <authorList>
            <person name="Zhirakovskaya E."/>
        </authorList>
    </citation>
    <scope>NUCLEOTIDE SEQUENCE</scope>
</reference>
<gene>
    <name evidence="3" type="ORF">MNBD_GAMMA15-458</name>
</gene>
<keyword evidence="1" id="KW-0472">Membrane</keyword>
<evidence type="ECO:0000256" key="1">
    <source>
        <dbReference type="SAM" id="Phobius"/>
    </source>
</evidence>
<protein>
    <recommendedName>
        <fullName evidence="2">DUF3592 domain-containing protein</fullName>
    </recommendedName>
</protein>
<dbReference type="EMBL" id="UOFN01000061">
    <property type="protein sequence ID" value="VAW76607.1"/>
    <property type="molecule type" value="Genomic_DNA"/>
</dbReference>
<feature type="transmembrane region" description="Helical" evidence="1">
    <location>
        <begin position="12"/>
        <end position="29"/>
    </location>
</feature>
<evidence type="ECO:0000313" key="3">
    <source>
        <dbReference type="EMBL" id="VAW76607.1"/>
    </source>
</evidence>
<evidence type="ECO:0000259" key="2">
    <source>
        <dbReference type="Pfam" id="PF12158"/>
    </source>
</evidence>